<evidence type="ECO:0000256" key="12">
    <source>
        <dbReference type="ARBA" id="ARBA00023242"/>
    </source>
</evidence>
<keyword evidence="12" id="KW-0539">Nucleus</keyword>
<evidence type="ECO:0000256" key="10">
    <source>
        <dbReference type="ARBA" id="ARBA00022840"/>
    </source>
</evidence>
<protein>
    <recommendedName>
        <fullName evidence="5">polynucleotide adenylyltransferase</fullName>
        <ecNumber evidence="5">2.7.7.19</ecNumber>
    </recommendedName>
</protein>
<feature type="domain" description="Poly(A) polymerase central" evidence="14">
    <location>
        <begin position="200"/>
        <end position="339"/>
    </location>
</feature>
<dbReference type="InterPro" id="IPR007012">
    <property type="entry name" value="PolA_pol_cen_dom"/>
</dbReference>
<evidence type="ECO:0000256" key="4">
    <source>
        <dbReference type="ARBA" id="ARBA00010912"/>
    </source>
</evidence>
<dbReference type="OrthoDB" id="412748at2759"/>
<dbReference type="InterPro" id="IPR043519">
    <property type="entry name" value="NT_sf"/>
</dbReference>
<feature type="domain" description="Poly(A) polymerase nucleotidyltransferase" evidence="15">
    <location>
        <begin position="25"/>
        <end position="195"/>
    </location>
</feature>
<reference evidence="16" key="1">
    <citation type="submission" date="2020-05" db="EMBL/GenBank/DDBJ databases">
        <title>Mycena genomes resolve the evolution of fungal bioluminescence.</title>
        <authorList>
            <person name="Tsai I.J."/>
        </authorList>
    </citation>
    <scope>NUCLEOTIDE SEQUENCE</scope>
    <source>
        <strain evidence="16">160909Yilan</strain>
    </source>
</reference>
<comment type="similarity">
    <text evidence="4">Belongs to the poly(A) polymerase family.</text>
</comment>
<dbReference type="PANTHER" id="PTHR10682">
    <property type="entry name" value="POLY A POLYMERASE"/>
    <property type="match status" value="1"/>
</dbReference>
<dbReference type="GO" id="GO:0046872">
    <property type="term" value="F:metal ion binding"/>
    <property type="evidence" value="ECO:0007669"/>
    <property type="project" value="UniProtKB-KW"/>
</dbReference>
<dbReference type="Pfam" id="PF04928">
    <property type="entry name" value="PAP_central"/>
    <property type="match status" value="1"/>
</dbReference>
<evidence type="ECO:0000256" key="9">
    <source>
        <dbReference type="ARBA" id="ARBA00022741"/>
    </source>
</evidence>
<dbReference type="SUPFAM" id="SSF81301">
    <property type="entry name" value="Nucleotidyltransferase"/>
    <property type="match status" value="1"/>
</dbReference>
<evidence type="ECO:0000256" key="7">
    <source>
        <dbReference type="ARBA" id="ARBA00022679"/>
    </source>
</evidence>
<sequence length="376" mass="42467">MVTLGMISKDDSDSQSIRNPIRESMPISTVEPNEREKEATISLGEELRRQNVLETADEIRMRETVLNHVDSLMKHFVVSIGENTRRAAAAASKLLMFGSYRLGHVSKDEFFDAFESMLLESQSVSEVTCIRDAYVPTIKTKICGMSIDLAMAWLEPSSILDDLFVRDDMSPQNENEQYVRILGGSLVTEDMLRLVPNIQVFRDSLQCIGLWAQRRAIYSDLSGFLGGIAWATVVCRICQLYPNAVSSTIVRHAFIMINQWCLKFVSLLLPGRMFFLSQAHPASWSHRMPTITPGYPAISYAHNVASSTQIIMTDEIKRANDIVEQAIAGKTSWSELFAKDDFFHAYEHYVQVIACTGDKDLQIQWYTVTTSLEINI</sequence>
<comment type="cofactor">
    <cofactor evidence="2">
        <name>Mg(2+)</name>
        <dbReference type="ChEBI" id="CHEBI:18420"/>
    </cofactor>
</comment>
<keyword evidence="8" id="KW-0479">Metal-binding</keyword>
<accession>A0A8H6XJP0</accession>
<evidence type="ECO:0000256" key="13">
    <source>
        <dbReference type="SAM" id="MobiDB-lite"/>
    </source>
</evidence>
<evidence type="ECO:0000256" key="11">
    <source>
        <dbReference type="ARBA" id="ARBA00022842"/>
    </source>
</evidence>
<dbReference type="AlphaFoldDB" id="A0A8H6XJP0"/>
<evidence type="ECO:0000313" key="17">
    <source>
        <dbReference type="Proteomes" id="UP000623467"/>
    </source>
</evidence>
<dbReference type="Proteomes" id="UP000623467">
    <property type="component" value="Unassembled WGS sequence"/>
</dbReference>
<dbReference type="SUPFAM" id="SSF81631">
    <property type="entry name" value="PAP/OAS1 substrate-binding domain"/>
    <property type="match status" value="1"/>
</dbReference>
<evidence type="ECO:0000256" key="6">
    <source>
        <dbReference type="ARBA" id="ARBA00022664"/>
    </source>
</evidence>
<evidence type="ECO:0000256" key="5">
    <source>
        <dbReference type="ARBA" id="ARBA00012388"/>
    </source>
</evidence>
<comment type="subcellular location">
    <subcellularLocation>
        <location evidence="3">Nucleus</location>
    </subcellularLocation>
</comment>
<dbReference type="Pfam" id="PF20750">
    <property type="entry name" value="PAP_NTPase"/>
    <property type="match status" value="1"/>
</dbReference>
<dbReference type="EMBL" id="JACAZH010000027">
    <property type="protein sequence ID" value="KAF7341570.1"/>
    <property type="molecule type" value="Genomic_DNA"/>
</dbReference>
<dbReference type="InterPro" id="IPR048840">
    <property type="entry name" value="PolA_pol_NTPase"/>
</dbReference>
<evidence type="ECO:0000256" key="8">
    <source>
        <dbReference type="ARBA" id="ARBA00022723"/>
    </source>
</evidence>
<dbReference type="EC" id="2.7.7.19" evidence="5"/>
<name>A0A8H6XJP0_9AGAR</name>
<evidence type="ECO:0000256" key="2">
    <source>
        <dbReference type="ARBA" id="ARBA00001946"/>
    </source>
</evidence>
<dbReference type="GO" id="GO:1990817">
    <property type="term" value="F:poly(A) RNA polymerase activity"/>
    <property type="evidence" value="ECO:0007669"/>
    <property type="project" value="UniProtKB-EC"/>
</dbReference>
<organism evidence="16 17">
    <name type="scientific">Mycena sanguinolenta</name>
    <dbReference type="NCBI Taxonomy" id="230812"/>
    <lineage>
        <taxon>Eukaryota</taxon>
        <taxon>Fungi</taxon>
        <taxon>Dikarya</taxon>
        <taxon>Basidiomycota</taxon>
        <taxon>Agaricomycotina</taxon>
        <taxon>Agaricomycetes</taxon>
        <taxon>Agaricomycetidae</taxon>
        <taxon>Agaricales</taxon>
        <taxon>Marasmiineae</taxon>
        <taxon>Mycenaceae</taxon>
        <taxon>Mycena</taxon>
    </lineage>
</organism>
<dbReference type="GO" id="GO:0005524">
    <property type="term" value="F:ATP binding"/>
    <property type="evidence" value="ECO:0007669"/>
    <property type="project" value="UniProtKB-KW"/>
</dbReference>
<dbReference type="GO" id="GO:0006397">
    <property type="term" value="P:mRNA processing"/>
    <property type="evidence" value="ECO:0007669"/>
    <property type="project" value="UniProtKB-KW"/>
</dbReference>
<comment type="cofactor">
    <cofactor evidence="1">
        <name>Mn(2+)</name>
        <dbReference type="ChEBI" id="CHEBI:29035"/>
    </cofactor>
</comment>
<evidence type="ECO:0000256" key="1">
    <source>
        <dbReference type="ARBA" id="ARBA00001936"/>
    </source>
</evidence>
<dbReference type="GO" id="GO:0005634">
    <property type="term" value="C:nucleus"/>
    <property type="evidence" value="ECO:0007669"/>
    <property type="project" value="UniProtKB-SubCell"/>
</dbReference>
<feature type="region of interest" description="Disordered" evidence="13">
    <location>
        <begin position="1"/>
        <end position="24"/>
    </location>
</feature>
<proteinExistence type="inferred from homology"/>
<keyword evidence="11" id="KW-0460">Magnesium</keyword>
<evidence type="ECO:0000259" key="14">
    <source>
        <dbReference type="Pfam" id="PF04928"/>
    </source>
</evidence>
<gene>
    <name evidence="16" type="ORF">MSAN_02054000</name>
</gene>
<keyword evidence="9" id="KW-0547">Nucleotide-binding</keyword>
<dbReference type="Gene3D" id="3.30.460.10">
    <property type="entry name" value="Beta Polymerase, domain 2"/>
    <property type="match status" value="1"/>
</dbReference>
<keyword evidence="7" id="KW-0808">Transferase</keyword>
<keyword evidence="6" id="KW-0507">mRNA processing</keyword>
<evidence type="ECO:0000256" key="3">
    <source>
        <dbReference type="ARBA" id="ARBA00004123"/>
    </source>
</evidence>
<keyword evidence="10" id="KW-0067">ATP-binding</keyword>
<evidence type="ECO:0000259" key="15">
    <source>
        <dbReference type="Pfam" id="PF20750"/>
    </source>
</evidence>
<dbReference type="PANTHER" id="PTHR10682:SF10">
    <property type="entry name" value="POLYNUCLEOTIDE ADENYLYLTRANSFERASE"/>
    <property type="match status" value="1"/>
</dbReference>
<evidence type="ECO:0000313" key="16">
    <source>
        <dbReference type="EMBL" id="KAF7341570.1"/>
    </source>
</evidence>
<dbReference type="Gene3D" id="1.10.1410.10">
    <property type="match status" value="1"/>
</dbReference>
<keyword evidence="17" id="KW-1185">Reference proteome</keyword>
<comment type="caution">
    <text evidence="16">The sequence shown here is derived from an EMBL/GenBank/DDBJ whole genome shotgun (WGS) entry which is preliminary data.</text>
</comment>